<accession>A0A6A6FMY6</accession>
<evidence type="ECO:0000313" key="2">
    <source>
        <dbReference type="Proteomes" id="UP000799539"/>
    </source>
</evidence>
<organism evidence="1 2">
    <name type="scientific">Cercospora zeae-maydis SCOH1-5</name>
    <dbReference type="NCBI Taxonomy" id="717836"/>
    <lineage>
        <taxon>Eukaryota</taxon>
        <taxon>Fungi</taxon>
        <taxon>Dikarya</taxon>
        <taxon>Ascomycota</taxon>
        <taxon>Pezizomycotina</taxon>
        <taxon>Dothideomycetes</taxon>
        <taxon>Dothideomycetidae</taxon>
        <taxon>Mycosphaerellales</taxon>
        <taxon>Mycosphaerellaceae</taxon>
        <taxon>Cercospora</taxon>
    </lineage>
</organism>
<proteinExistence type="predicted"/>
<protein>
    <submittedName>
        <fullName evidence="1">Uncharacterized protein</fullName>
    </submittedName>
</protein>
<dbReference type="AlphaFoldDB" id="A0A6A6FMY6"/>
<reference evidence="1" key="1">
    <citation type="journal article" date="2020" name="Stud. Mycol.">
        <title>101 Dothideomycetes genomes: a test case for predicting lifestyles and emergence of pathogens.</title>
        <authorList>
            <person name="Haridas S."/>
            <person name="Albert R."/>
            <person name="Binder M."/>
            <person name="Bloem J."/>
            <person name="Labutti K."/>
            <person name="Salamov A."/>
            <person name="Andreopoulos B."/>
            <person name="Baker S."/>
            <person name="Barry K."/>
            <person name="Bills G."/>
            <person name="Bluhm B."/>
            <person name="Cannon C."/>
            <person name="Castanera R."/>
            <person name="Culley D."/>
            <person name="Daum C."/>
            <person name="Ezra D."/>
            <person name="Gonzalez J."/>
            <person name="Henrissat B."/>
            <person name="Kuo A."/>
            <person name="Liang C."/>
            <person name="Lipzen A."/>
            <person name="Lutzoni F."/>
            <person name="Magnuson J."/>
            <person name="Mondo S."/>
            <person name="Nolan M."/>
            <person name="Ohm R."/>
            <person name="Pangilinan J."/>
            <person name="Park H.-J."/>
            <person name="Ramirez L."/>
            <person name="Alfaro M."/>
            <person name="Sun H."/>
            <person name="Tritt A."/>
            <person name="Yoshinaga Y."/>
            <person name="Zwiers L.-H."/>
            <person name="Turgeon B."/>
            <person name="Goodwin S."/>
            <person name="Spatafora J."/>
            <person name="Crous P."/>
            <person name="Grigoriev I."/>
        </authorList>
    </citation>
    <scope>NUCLEOTIDE SEQUENCE</scope>
    <source>
        <strain evidence="1">SCOH1-5</strain>
    </source>
</reference>
<keyword evidence="2" id="KW-1185">Reference proteome</keyword>
<evidence type="ECO:0000313" key="1">
    <source>
        <dbReference type="EMBL" id="KAF2214773.1"/>
    </source>
</evidence>
<dbReference type="Proteomes" id="UP000799539">
    <property type="component" value="Unassembled WGS sequence"/>
</dbReference>
<dbReference type="EMBL" id="ML992667">
    <property type="protein sequence ID" value="KAF2214773.1"/>
    <property type="molecule type" value="Genomic_DNA"/>
</dbReference>
<gene>
    <name evidence="1" type="ORF">CERZMDRAFT_95160</name>
</gene>
<name>A0A6A6FMY6_9PEZI</name>
<sequence>MDPPMVEIKFTKDWDAQAHGEENLCLEAENCVDGVDTFVIRGSVQAAGVNNPHIFRGIKEYAHGTVSVGRGIKVYTFWSVPFVDAVVQENGQNYLQRFGVISASTSSSVTVNQDNVS</sequence>